<sequence length="95" mass="11039">MSMAANYHYQRCFSNLSSIDLTLQGLSLGLLFQPLNVQATNGSRASLSWPWAFQWRIFTSIRNPQSKLKQSQKKREKNQTKNNPLMINPYHKNPK</sequence>
<name>A0A8J8T0E2_HALGN</name>
<dbReference type="EMBL" id="RRYP01012678">
    <property type="protein sequence ID" value="TNV76953.1"/>
    <property type="molecule type" value="Genomic_DNA"/>
</dbReference>
<feature type="region of interest" description="Disordered" evidence="1">
    <location>
        <begin position="64"/>
        <end position="95"/>
    </location>
</feature>
<keyword evidence="3" id="KW-1185">Reference proteome</keyword>
<comment type="caution">
    <text evidence="2">The sequence shown here is derived from an EMBL/GenBank/DDBJ whole genome shotgun (WGS) entry which is preliminary data.</text>
</comment>
<organism evidence="2 3">
    <name type="scientific">Halteria grandinella</name>
    <dbReference type="NCBI Taxonomy" id="5974"/>
    <lineage>
        <taxon>Eukaryota</taxon>
        <taxon>Sar</taxon>
        <taxon>Alveolata</taxon>
        <taxon>Ciliophora</taxon>
        <taxon>Intramacronucleata</taxon>
        <taxon>Spirotrichea</taxon>
        <taxon>Stichotrichia</taxon>
        <taxon>Sporadotrichida</taxon>
        <taxon>Halteriidae</taxon>
        <taxon>Halteria</taxon>
    </lineage>
</organism>
<dbReference type="AlphaFoldDB" id="A0A8J8T0E2"/>
<protein>
    <submittedName>
        <fullName evidence="2">Uncharacterized protein</fullName>
    </submittedName>
</protein>
<gene>
    <name evidence="2" type="ORF">FGO68_gene14024</name>
</gene>
<dbReference type="Proteomes" id="UP000785679">
    <property type="component" value="Unassembled WGS sequence"/>
</dbReference>
<proteinExistence type="predicted"/>
<reference evidence="2" key="1">
    <citation type="submission" date="2019-06" db="EMBL/GenBank/DDBJ databases">
        <authorList>
            <person name="Zheng W."/>
        </authorList>
    </citation>
    <scope>NUCLEOTIDE SEQUENCE</scope>
    <source>
        <strain evidence="2">QDHG01</strain>
    </source>
</reference>
<accession>A0A8J8T0E2</accession>
<evidence type="ECO:0000313" key="3">
    <source>
        <dbReference type="Proteomes" id="UP000785679"/>
    </source>
</evidence>
<evidence type="ECO:0000256" key="1">
    <source>
        <dbReference type="SAM" id="MobiDB-lite"/>
    </source>
</evidence>
<evidence type="ECO:0000313" key="2">
    <source>
        <dbReference type="EMBL" id="TNV76953.1"/>
    </source>
</evidence>